<keyword evidence="4" id="KW-0808">Transferase</keyword>
<comment type="similarity">
    <text evidence="2">Belongs to the glycosyltransferase 2 family.</text>
</comment>
<gene>
    <name evidence="6" type="ORF">OGM63_09405</name>
</gene>
<comment type="pathway">
    <text evidence="1">Cell wall biogenesis; cell wall polysaccharide biosynthesis.</text>
</comment>
<dbReference type="RefSeq" id="WP_263745251.1">
    <property type="nucleotide sequence ID" value="NZ_JAOWRF010000140.1"/>
</dbReference>
<dbReference type="PANTHER" id="PTHR43179">
    <property type="entry name" value="RHAMNOSYLTRANSFERASE WBBL"/>
    <property type="match status" value="1"/>
</dbReference>
<evidence type="ECO:0000313" key="7">
    <source>
        <dbReference type="Proteomes" id="UP001526143"/>
    </source>
</evidence>
<sequence>MNQLLISVIIPTYHRNDSLAECLDLLAPGVQTFPADRYEVIVTDDGYKTTAEEMIRERYSWVKWVGGSSKGPASNRNNGAKYAQGEWLAFTDDDCLPNQNWLSAYAEAITGEYLALEGAIHPLGDYNQDLSECPINLTGGCFWSANIAVKRSLFEEIGGFDTNYPLALGEDIDIKERLSAFTKIFFVPNARVDHPVRLISFKQAITRIPKQAAANAYHMNKYKTAYGRENALGITFSHAKFTIGLIVNHLLKGKFKHALIEFVTLLIGVPLLFNHLSRIDSMNISNSNASISM</sequence>
<evidence type="ECO:0000256" key="4">
    <source>
        <dbReference type="ARBA" id="ARBA00022679"/>
    </source>
</evidence>
<dbReference type="InterPro" id="IPR001173">
    <property type="entry name" value="Glyco_trans_2-like"/>
</dbReference>
<organism evidence="6 7">
    <name type="scientific">Plectonema radiosum NIES-515</name>
    <dbReference type="NCBI Taxonomy" id="2986073"/>
    <lineage>
        <taxon>Bacteria</taxon>
        <taxon>Bacillati</taxon>
        <taxon>Cyanobacteriota</taxon>
        <taxon>Cyanophyceae</taxon>
        <taxon>Oscillatoriophycideae</taxon>
        <taxon>Oscillatoriales</taxon>
        <taxon>Microcoleaceae</taxon>
        <taxon>Plectonema</taxon>
    </lineage>
</organism>
<dbReference type="Pfam" id="PF00535">
    <property type="entry name" value="Glycos_transf_2"/>
    <property type="match status" value="1"/>
</dbReference>
<protein>
    <submittedName>
        <fullName evidence="6">Glycosyltransferase family 2 protein</fullName>
    </submittedName>
</protein>
<proteinExistence type="inferred from homology"/>
<accession>A0ABT3AX75</accession>
<keyword evidence="7" id="KW-1185">Reference proteome</keyword>
<dbReference type="Proteomes" id="UP001526143">
    <property type="component" value="Unassembled WGS sequence"/>
</dbReference>
<name>A0ABT3AX75_9CYAN</name>
<comment type="caution">
    <text evidence="6">The sequence shown here is derived from an EMBL/GenBank/DDBJ whole genome shotgun (WGS) entry which is preliminary data.</text>
</comment>
<evidence type="ECO:0000259" key="5">
    <source>
        <dbReference type="Pfam" id="PF00535"/>
    </source>
</evidence>
<reference evidence="6 7" key="1">
    <citation type="submission" date="2022-10" db="EMBL/GenBank/DDBJ databases">
        <title>Identification of biosynthetic pathway for the production of the potent trypsin inhibitor radiosumin.</title>
        <authorList>
            <person name="Fewer D.P."/>
            <person name="Delbaje E."/>
            <person name="Ouyang X."/>
            <person name="Agostino P.D."/>
            <person name="Wahlsten M."/>
            <person name="Jokela J."/>
            <person name="Permi P."/>
            <person name="Haapaniemi E."/>
            <person name="Koistinen H."/>
        </authorList>
    </citation>
    <scope>NUCLEOTIDE SEQUENCE [LARGE SCALE GENOMIC DNA]</scope>
    <source>
        <strain evidence="6 7">NIES-515</strain>
    </source>
</reference>
<dbReference type="CDD" id="cd00761">
    <property type="entry name" value="Glyco_tranf_GTA_type"/>
    <property type="match status" value="1"/>
</dbReference>
<dbReference type="InterPro" id="IPR029044">
    <property type="entry name" value="Nucleotide-diphossugar_trans"/>
</dbReference>
<evidence type="ECO:0000256" key="1">
    <source>
        <dbReference type="ARBA" id="ARBA00004776"/>
    </source>
</evidence>
<dbReference type="PANTHER" id="PTHR43179:SF12">
    <property type="entry name" value="GALACTOFURANOSYLTRANSFERASE GLFT2"/>
    <property type="match status" value="1"/>
</dbReference>
<dbReference type="SUPFAM" id="SSF53448">
    <property type="entry name" value="Nucleotide-diphospho-sugar transferases"/>
    <property type="match status" value="1"/>
</dbReference>
<feature type="domain" description="Glycosyltransferase 2-like" evidence="5">
    <location>
        <begin position="7"/>
        <end position="111"/>
    </location>
</feature>
<dbReference type="EMBL" id="JAOWRF010000140">
    <property type="protein sequence ID" value="MCV3213724.1"/>
    <property type="molecule type" value="Genomic_DNA"/>
</dbReference>
<evidence type="ECO:0000256" key="3">
    <source>
        <dbReference type="ARBA" id="ARBA00022676"/>
    </source>
</evidence>
<evidence type="ECO:0000313" key="6">
    <source>
        <dbReference type="EMBL" id="MCV3213724.1"/>
    </source>
</evidence>
<evidence type="ECO:0000256" key="2">
    <source>
        <dbReference type="ARBA" id="ARBA00006739"/>
    </source>
</evidence>
<keyword evidence="3" id="KW-0328">Glycosyltransferase</keyword>
<dbReference type="Gene3D" id="3.90.550.10">
    <property type="entry name" value="Spore Coat Polysaccharide Biosynthesis Protein SpsA, Chain A"/>
    <property type="match status" value="1"/>
</dbReference>